<organism evidence="3 4">
    <name type="scientific">Paramecium bursaria Chlorella virus MT325</name>
    <name type="common">PBCV-MT325</name>
    <dbReference type="NCBI Taxonomy" id="346932"/>
    <lineage>
        <taxon>Viruses</taxon>
        <taxon>Varidnaviria</taxon>
        <taxon>Bamfordvirae</taxon>
        <taxon>Nucleocytoviricota</taxon>
        <taxon>Megaviricetes</taxon>
        <taxon>Algavirales</taxon>
        <taxon>Phycodnaviridae</taxon>
        <taxon>Chlorovirus</taxon>
        <taxon>Chlorovirus conductrix</taxon>
        <taxon>Paramecium bursaria Chlorella virus A1</taxon>
    </lineage>
</organism>
<protein>
    <submittedName>
        <fullName evidence="3">Uncharacterized protein M680R</fullName>
    </submittedName>
</protein>
<dbReference type="Proteomes" id="UP000246715">
    <property type="component" value="Segment"/>
</dbReference>
<name>A7IV60_PBCVM</name>
<proteinExistence type="predicted"/>
<evidence type="ECO:0000313" key="4">
    <source>
        <dbReference type="Proteomes" id="UP000246715"/>
    </source>
</evidence>
<sequence>MLDTLIVILILIMLGLMVHSEAKYLFAKPTCSSCNTKDVKIPTLSRAKAQMEKAISSVKKETAKIQELLRTKDSAPEPVQFVDPIEHIAGSTNVVVGANVMENKIDEDLPFTNFDTNVPVETKAVDGTIKGIRPPTYADPRVMNPTLAAAPVQFSDPAVFGTFGVTDSISPAFSTPSEIPKTNARIAGNAQFEGFENALDANGARLVMNGKVVQSACQLPSYQLKGSTPHTTLPQRSLTEPPATVEDLVDGAMFEGLQGYPVNEKLDLLTPPGTATPGSEWASIQYGQRNN</sequence>
<evidence type="ECO:0000256" key="2">
    <source>
        <dbReference type="SAM" id="MobiDB-lite"/>
    </source>
</evidence>
<reference evidence="3 4" key="1">
    <citation type="journal article" date="2007" name="Virology">
        <title>Sequence and annotation of the 314-kb MT325 and the 321-kb FR483 viruses that infect Chlorella Pbi.</title>
        <authorList>
            <person name="Fitzgerald L.A."/>
            <person name="Graves M.V."/>
            <person name="Li X."/>
            <person name="Feldblyum T."/>
            <person name="Hartigan J."/>
            <person name="Van Etten J.L."/>
        </authorList>
    </citation>
    <scope>NUCLEOTIDE SEQUENCE [LARGE SCALE GENOMIC DNA]</scope>
    <source>
        <strain evidence="3 4">MT325</strain>
    </source>
</reference>
<organismHost>
    <name type="scientific">Paramecium bursaria</name>
    <dbReference type="NCBI Taxonomy" id="74790"/>
</organismHost>
<evidence type="ECO:0000256" key="1">
    <source>
        <dbReference type="SAM" id="Coils"/>
    </source>
</evidence>
<gene>
    <name evidence="3" type="primary">M680R</name>
    <name evidence="3" type="ORF">MT325_M680R</name>
</gene>
<feature type="coiled-coil region" evidence="1">
    <location>
        <begin position="44"/>
        <end position="71"/>
    </location>
</feature>
<feature type="region of interest" description="Disordered" evidence="2">
    <location>
        <begin position="271"/>
        <end position="291"/>
    </location>
</feature>
<keyword evidence="1" id="KW-0175">Coiled coil</keyword>
<evidence type="ECO:0000313" key="3">
    <source>
        <dbReference type="EMBL" id="ABT14234.1"/>
    </source>
</evidence>
<dbReference type="EMBL" id="DQ491001">
    <property type="protein sequence ID" value="ABT14234.1"/>
    <property type="molecule type" value="Genomic_DNA"/>
</dbReference>
<accession>A7IV60</accession>